<organism evidence="2 3">
    <name type="scientific">Ignelater luminosus</name>
    <name type="common">Cucubano</name>
    <name type="synonym">Pyrophorus luminosus</name>
    <dbReference type="NCBI Taxonomy" id="2038154"/>
    <lineage>
        <taxon>Eukaryota</taxon>
        <taxon>Metazoa</taxon>
        <taxon>Ecdysozoa</taxon>
        <taxon>Arthropoda</taxon>
        <taxon>Hexapoda</taxon>
        <taxon>Insecta</taxon>
        <taxon>Pterygota</taxon>
        <taxon>Neoptera</taxon>
        <taxon>Endopterygota</taxon>
        <taxon>Coleoptera</taxon>
        <taxon>Polyphaga</taxon>
        <taxon>Elateriformia</taxon>
        <taxon>Elateroidea</taxon>
        <taxon>Elateridae</taxon>
        <taxon>Agrypninae</taxon>
        <taxon>Pyrophorini</taxon>
        <taxon>Ignelater</taxon>
    </lineage>
</organism>
<feature type="region of interest" description="Disordered" evidence="1">
    <location>
        <begin position="152"/>
        <end position="178"/>
    </location>
</feature>
<comment type="caution">
    <text evidence="2">The sequence shown here is derived from an EMBL/GenBank/DDBJ whole genome shotgun (WGS) entry which is preliminary data.</text>
</comment>
<evidence type="ECO:0000313" key="3">
    <source>
        <dbReference type="Proteomes" id="UP000801492"/>
    </source>
</evidence>
<name>A0A8K0CII3_IGNLU</name>
<feature type="compositionally biased region" description="Low complexity" evidence="1">
    <location>
        <begin position="94"/>
        <end position="106"/>
    </location>
</feature>
<protein>
    <submittedName>
        <fullName evidence="2">Uncharacterized protein</fullName>
    </submittedName>
</protein>
<dbReference type="InterPro" id="IPR028265">
    <property type="entry name" value="TTDN1/SICKLE"/>
</dbReference>
<dbReference type="OrthoDB" id="6783528at2759"/>
<reference evidence="2" key="1">
    <citation type="submission" date="2019-08" db="EMBL/GenBank/DDBJ databases">
        <title>The genome of the North American firefly Photinus pyralis.</title>
        <authorList>
            <consortium name="Photinus pyralis genome working group"/>
            <person name="Fallon T.R."/>
            <person name="Sander Lower S.E."/>
            <person name="Weng J.-K."/>
        </authorList>
    </citation>
    <scope>NUCLEOTIDE SEQUENCE</scope>
    <source>
        <strain evidence="2">TRF0915ILg1</strain>
        <tissue evidence="2">Whole body</tissue>
    </source>
</reference>
<keyword evidence="3" id="KW-1185">Reference proteome</keyword>
<dbReference type="EMBL" id="VTPC01080642">
    <property type="protein sequence ID" value="KAF2887994.1"/>
    <property type="molecule type" value="Genomic_DNA"/>
</dbReference>
<accession>A0A8K0CII3</accession>
<gene>
    <name evidence="2" type="ORF">ILUMI_18179</name>
</gene>
<dbReference type="Pfam" id="PF15502">
    <property type="entry name" value="MPLKIP"/>
    <property type="match status" value="1"/>
</dbReference>
<evidence type="ECO:0000313" key="2">
    <source>
        <dbReference type="EMBL" id="KAF2887994.1"/>
    </source>
</evidence>
<proteinExistence type="predicted"/>
<feature type="region of interest" description="Disordered" evidence="1">
    <location>
        <begin position="64"/>
        <end position="130"/>
    </location>
</feature>
<evidence type="ECO:0000256" key="1">
    <source>
        <dbReference type="SAM" id="MobiDB-lite"/>
    </source>
</evidence>
<dbReference type="AlphaFoldDB" id="A0A8K0CII3"/>
<sequence>MSTSQTGEKQSTPKHTIETADFLAFNDKSFGEFCPTNSSSPQKQWKPMNRNNFQKTWSHQNRRFSGNFRGHSYGGNTDRSFHNKTFHGPYENYQQRSSFNRSFSSNPSTLFKGDSSYNSPQHSRGRGIDIRSYLHPSFTEDPWEALEKEKMNGETFYTDNEGLKESSTGSTEELPIET</sequence>
<dbReference type="Proteomes" id="UP000801492">
    <property type="component" value="Unassembled WGS sequence"/>
</dbReference>